<dbReference type="STRING" id="1817768.A3A87_00935"/>
<dbReference type="GO" id="GO:0015889">
    <property type="term" value="P:cobalamin transport"/>
    <property type="evidence" value="ECO:0007669"/>
    <property type="project" value="TreeGrafter"/>
</dbReference>
<dbReference type="EMBL" id="MFTC01000092">
    <property type="protein sequence ID" value="OGI49673.1"/>
    <property type="molecule type" value="Genomic_DNA"/>
</dbReference>
<evidence type="ECO:0000256" key="10">
    <source>
        <dbReference type="PROSITE-ProRule" id="PRU01360"/>
    </source>
</evidence>
<feature type="region of interest" description="Disordered" evidence="12">
    <location>
        <begin position="288"/>
        <end position="309"/>
    </location>
</feature>
<keyword evidence="5 13" id="KW-0732">Signal</keyword>
<keyword evidence="2 10" id="KW-0813">Transport</keyword>
<dbReference type="Gene3D" id="2.170.130.10">
    <property type="entry name" value="TonB-dependent receptor, plug domain"/>
    <property type="match status" value="1"/>
</dbReference>
<dbReference type="Gene3D" id="2.40.170.20">
    <property type="entry name" value="TonB-dependent receptor, beta-barrel domain"/>
    <property type="match status" value="1"/>
</dbReference>
<dbReference type="Pfam" id="PF07715">
    <property type="entry name" value="Plug"/>
    <property type="match status" value="1"/>
</dbReference>
<comment type="caution">
    <text evidence="16">The sequence shown here is derived from an EMBL/GenBank/DDBJ whole genome shotgun (WGS) entry which is preliminary data.</text>
</comment>
<protein>
    <recommendedName>
        <fullName evidence="18">TonB-dependent receptor</fullName>
    </recommendedName>
</protein>
<evidence type="ECO:0000256" key="5">
    <source>
        <dbReference type="ARBA" id="ARBA00022729"/>
    </source>
</evidence>
<keyword evidence="7 11" id="KW-0798">TonB box</keyword>
<evidence type="ECO:0000256" key="4">
    <source>
        <dbReference type="ARBA" id="ARBA00022692"/>
    </source>
</evidence>
<keyword evidence="3 10" id="KW-1134">Transmembrane beta strand</keyword>
<dbReference type="Pfam" id="PF00593">
    <property type="entry name" value="TonB_dep_Rec_b-barrel"/>
    <property type="match status" value="1"/>
</dbReference>
<dbReference type="InterPro" id="IPR012910">
    <property type="entry name" value="Plug_dom"/>
</dbReference>
<organism evidence="16 17">
    <name type="scientific">Candidatus Muproteobacteria bacterium RIFCSPLOWO2_01_FULL_60_18</name>
    <dbReference type="NCBI Taxonomy" id="1817768"/>
    <lineage>
        <taxon>Bacteria</taxon>
        <taxon>Pseudomonadati</taxon>
        <taxon>Pseudomonadota</taxon>
        <taxon>Candidatus Muproteobacteria</taxon>
    </lineage>
</organism>
<dbReference type="PROSITE" id="PS52016">
    <property type="entry name" value="TONB_DEPENDENT_REC_3"/>
    <property type="match status" value="1"/>
</dbReference>
<feature type="compositionally biased region" description="Basic and acidic residues" evidence="12">
    <location>
        <begin position="294"/>
        <end position="309"/>
    </location>
</feature>
<feature type="chain" id="PRO_5009526882" description="TonB-dependent receptor" evidence="13">
    <location>
        <begin position="23"/>
        <end position="647"/>
    </location>
</feature>
<evidence type="ECO:0000256" key="2">
    <source>
        <dbReference type="ARBA" id="ARBA00022448"/>
    </source>
</evidence>
<feature type="compositionally biased region" description="Polar residues" evidence="12">
    <location>
        <begin position="221"/>
        <end position="233"/>
    </location>
</feature>
<keyword evidence="8 10" id="KW-0472">Membrane</keyword>
<evidence type="ECO:0000256" key="13">
    <source>
        <dbReference type="SAM" id="SignalP"/>
    </source>
</evidence>
<name>A0A1F6TX23_9PROT</name>
<evidence type="ECO:0000256" key="12">
    <source>
        <dbReference type="SAM" id="MobiDB-lite"/>
    </source>
</evidence>
<evidence type="ECO:0000259" key="15">
    <source>
        <dbReference type="Pfam" id="PF07715"/>
    </source>
</evidence>
<evidence type="ECO:0000313" key="17">
    <source>
        <dbReference type="Proteomes" id="UP000179037"/>
    </source>
</evidence>
<dbReference type="InterPro" id="IPR039426">
    <property type="entry name" value="TonB-dep_rcpt-like"/>
</dbReference>
<comment type="similarity">
    <text evidence="10 11">Belongs to the TonB-dependent receptor family.</text>
</comment>
<feature type="domain" description="TonB-dependent receptor-like beta-barrel" evidence="14">
    <location>
        <begin position="215"/>
        <end position="621"/>
    </location>
</feature>
<keyword evidence="6" id="KW-0406">Ion transport</keyword>
<evidence type="ECO:0000256" key="1">
    <source>
        <dbReference type="ARBA" id="ARBA00004571"/>
    </source>
</evidence>
<evidence type="ECO:0000256" key="3">
    <source>
        <dbReference type="ARBA" id="ARBA00022452"/>
    </source>
</evidence>
<feature type="region of interest" description="Disordered" evidence="12">
    <location>
        <begin position="202"/>
        <end position="233"/>
    </location>
</feature>
<dbReference type="InterPro" id="IPR036942">
    <property type="entry name" value="Beta-barrel_TonB_sf"/>
</dbReference>
<gene>
    <name evidence="16" type="ORF">A3A87_00935</name>
</gene>
<keyword evidence="9 10" id="KW-0998">Cell outer membrane</keyword>
<evidence type="ECO:0000256" key="11">
    <source>
        <dbReference type="RuleBase" id="RU003357"/>
    </source>
</evidence>
<dbReference type="GO" id="GO:0006811">
    <property type="term" value="P:monoatomic ion transport"/>
    <property type="evidence" value="ECO:0007669"/>
    <property type="project" value="UniProtKB-KW"/>
</dbReference>
<evidence type="ECO:0008006" key="18">
    <source>
        <dbReference type="Google" id="ProtNLM"/>
    </source>
</evidence>
<dbReference type="CDD" id="cd01347">
    <property type="entry name" value="ligand_gated_channel"/>
    <property type="match status" value="1"/>
</dbReference>
<proteinExistence type="inferred from homology"/>
<dbReference type="SUPFAM" id="SSF56935">
    <property type="entry name" value="Porins"/>
    <property type="match status" value="1"/>
</dbReference>
<accession>A0A1F6TX23</accession>
<dbReference type="Proteomes" id="UP000179037">
    <property type="component" value="Unassembled WGS sequence"/>
</dbReference>
<dbReference type="InterPro" id="IPR037066">
    <property type="entry name" value="Plug_dom_sf"/>
</dbReference>
<dbReference type="GO" id="GO:0009279">
    <property type="term" value="C:cell outer membrane"/>
    <property type="evidence" value="ECO:0007669"/>
    <property type="project" value="UniProtKB-SubCell"/>
</dbReference>
<evidence type="ECO:0000256" key="7">
    <source>
        <dbReference type="ARBA" id="ARBA00023077"/>
    </source>
</evidence>
<dbReference type="PANTHER" id="PTHR30069:SF53">
    <property type="entry name" value="COLICIN I RECEPTOR-RELATED"/>
    <property type="match status" value="1"/>
</dbReference>
<evidence type="ECO:0000313" key="16">
    <source>
        <dbReference type="EMBL" id="OGI49673.1"/>
    </source>
</evidence>
<dbReference type="InterPro" id="IPR000531">
    <property type="entry name" value="Beta-barrel_TonB"/>
</dbReference>
<keyword evidence="4 10" id="KW-0812">Transmembrane</keyword>
<comment type="subcellular location">
    <subcellularLocation>
        <location evidence="1 10">Cell outer membrane</location>
        <topology evidence="1 10">Multi-pass membrane protein</topology>
    </subcellularLocation>
</comment>
<dbReference type="AlphaFoldDB" id="A0A1F6TX23"/>
<evidence type="ECO:0000256" key="8">
    <source>
        <dbReference type="ARBA" id="ARBA00023136"/>
    </source>
</evidence>
<sequence length="647" mass="70719">MKISVVRLIVVMALVNPVSVFSAENDTEEPIVITATRVPTPLQQTASSVTVITAADIQANQWRSLPEALAAQLGMRVATSGGVGAQTSLFTRGTNSNHTLVLLDGIEISDPSTPNGAYDFAHLSLNNIERIEIVRGAQSTLYGSGALGGVINIITKRGQGPGRYTASSEGGSFHTYTERLSARGSDSRFHYSMELSQFNTAGQSFTPERLRAGQGDENDGYRNTTASFQGGITPSAGTELNLYARSIHAHSQLDIGMGEDPDSESGVTQRFVRLEAKSSLADGRWKPVLGYSRSRQDRQTDNDRQSSLGDEEHTQFLGEAETTDFQNQITLSNSNKAVLGYETKKDSMTAAGSSAFGSAFGDFVLTQNTNVQERIKSWYVEEQFILADNFHGTIGGRSDNYDSFASARTWRFTSLYAIPETATKLKGSYGTGYRAPSLFERFGSTPTNFGTAYTGNPALEPEESKGWEIGIEQAFNGGRMEPYFTYYKNRIDNLIKIIYLPSFDSTSVNIDNATIEGYETGFSFRPSSDSTITAEYTRTRTQDQNGQELLRRPRQIAAIQDKIRIASQTDCILSLRYTGHRKDVDRVTGATIDTGGYTLAGIGASWQSSKNIRLHGRVDNLFNKKYEPVDGFQGTGAGFFAGLEANF</sequence>
<dbReference type="PANTHER" id="PTHR30069">
    <property type="entry name" value="TONB-DEPENDENT OUTER MEMBRANE RECEPTOR"/>
    <property type="match status" value="1"/>
</dbReference>
<feature type="signal peptide" evidence="13">
    <location>
        <begin position="1"/>
        <end position="22"/>
    </location>
</feature>
<feature type="domain" description="TonB-dependent receptor plug" evidence="15">
    <location>
        <begin position="42"/>
        <end position="150"/>
    </location>
</feature>
<evidence type="ECO:0000256" key="6">
    <source>
        <dbReference type="ARBA" id="ARBA00023065"/>
    </source>
</evidence>
<evidence type="ECO:0000256" key="9">
    <source>
        <dbReference type="ARBA" id="ARBA00023237"/>
    </source>
</evidence>
<evidence type="ECO:0000259" key="14">
    <source>
        <dbReference type="Pfam" id="PF00593"/>
    </source>
</evidence>
<reference evidence="16 17" key="1">
    <citation type="journal article" date="2016" name="Nat. Commun.">
        <title>Thousands of microbial genomes shed light on interconnected biogeochemical processes in an aquifer system.</title>
        <authorList>
            <person name="Anantharaman K."/>
            <person name="Brown C.T."/>
            <person name="Hug L.A."/>
            <person name="Sharon I."/>
            <person name="Castelle C.J."/>
            <person name="Probst A.J."/>
            <person name="Thomas B.C."/>
            <person name="Singh A."/>
            <person name="Wilkins M.J."/>
            <person name="Karaoz U."/>
            <person name="Brodie E.L."/>
            <person name="Williams K.H."/>
            <person name="Hubbard S.S."/>
            <person name="Banfield J.F."/>
        </authorList>
    </citation>
    <scope>NUCLEOTIDE SEQUENCE [LARGE SCALE GENOMIC DNA]</scope>
</reference>